<dbReference type="CDD" id="cd05825">
    <property type="entry name" value="LbH_wcaF_like"/>
    <property type="match status" value="1"/>
</dbReference>
<dbReference type="Gene3D" id="2.160.10.10">
    <property type="entry name" value="Hexapeptide repeat proteins"/>
    <property type="match status" value="1"/>
</dbReference>
<dbReference type="InterPro" id="IPR011004">
    <property type="entry name" value="Trimer_LpxA-like_sf"/>
</dbReference>
<dbReference type="RefSeq" id="WP_090199568.1">
    <property type="nucleotide sequence ID" value="NZ_FOYP01000001.1"/>
</dbReference>
<protein>
    <submittedName>
        <fullName evidence="3">Putative colanic acid biosynthesis acetyltransferase WcaF</fullName>
    </submittedName>
</protein>
<evidence type="ECO:0000313" key="3">
    <source>
        <dbReference type="EMBL" id="SFR44550.1"/>
    </source>
</evidence>
<dbReference type="EMBL" id="FOYP01000001">
    <property type="protein sequence ID" value="SFR44550.1"/>
    <property type="molecule type" value="Genomic_DNA"/>
</dbReference>
<dbReference type="InterPro" id="IPR051159">
    <property type="entry name" value="Hexapeptide_acetyltransf"/>
</dbReference>
<name>A0A1I6GQU6_9RHOB</name>
<dbReference type="STRING" id="390270.SAMN04488005_2044"/>
<keyword evidence="2 3" id="KW-0808">Transferase</keyword>
<dbReference type="SUPFAM" id="SSF51161">
    <property type="entry name" value="Trimeric LpxA-like enzymes"/>
    <property type="match status" value="1"/>
</dbReference>
<dbReference type="GO" id="GO:0005829">
    <property type="term" value="C:cytosol"/>
    <property type="evidence" value="ECO:0007669"/>
    <property type="project" value="TreeGrafter"/>
</dbReference>
<evidence type="ECO:0000313" key="4">
    <source>
        <dbReference type="Proteomes" id="UP000199478"/>
    </source>
</evidence>
<gene>
    <name evidence="3" type="ORF">SAMN04488005_2044</name>
</gene>
<proteinExistence type="inferred from homology"/>
<reference evidence="4" key="1">
    <citation type="submission" date="2016-10" db="EMBL/GenBank/DDBJ databases">
        <authorList>
            <person name="Varghese N."/>
            <person name="Submissions S."/>
        </authorList>
    </citation>
    <scope>NUCLEOTIDE SEQUENCE [LARGE SCALE GENOMIC DNA]</scope>
    <source>
        <strain evidence="4">DSM 26879</strain>
    </source>
</reference>
<sequence length="179" mass="19955">MTPVDVNANRRAQKYARPTQIRRVLWAVVWPLFRLSPRIFWPWRVLLLRGFGARIGRNVHIYPNVRITMPWHLHIGDQAAIGDRANLYALGEIHIGARATISQGAHLCAGSHDWRDPARPLITPAIWIDQDAWVCADAFVGPAVRIGARAILGARAVAMRDLPADHIGVGNPLEIRPAP</sequence>
<evidence type="ECO:0000256" key="1">
    <source>
        <dbReference type="ARBA" id="ARBA00007274"/>
    </source>
</evidence>
<dbReference type="PANTHER" id="PTHR23416:SF23">
    <property type="entry name" value="ACETYLTRANSFERASE C18B11.09C-RELATED"/>
    <property type="match status" value="1"/>
</dbReference>
<dbReference type="AlphaFoldDB" id="A0A1I6GQU6"/>
<accession>A0A1I6GQU6</accession>
<evidence type="ECO:0000256" key="2">
    <source>
        <dbReference type="ARBA" id="ARBA00022679"/>
    </source>
</evidence>
<keyword evidence="4" id="KW-1185">Reference proteome</keyword>
<dbReference type="GO" id="GO:0008374">
    <property type="term" value="F:O-acyltransferase activity"/>
    <property type="evidence" value="ECO:0007669"/>
    <property type="project" value="TreeGrafter"/>
</dbReference>
<dbReference type="Proteomes" id="UP000199478">
    <property type="component" value="Unassembled WGS sequence"/>
</dbReference>
<organism evidence="3 4">
    <name type="scientific">Yoonia tamlensis</name>
    <dbReference type="NCBI Taxonomy" id="390270"/>
    <lineage>
        <taxon>Bacteria</taxon>
        <taxon>Pseudomonadati</taxon>
        <taxon>Pseudomonadota</taxon>
        <taxon>Alphaproteobacteria</taxon>
        <taxon>Rhodobacterales</taxon>
        <taxon>Paracoccaceae</taxon>
        <taxon>Yoonia</taxon>
    </lineage>
</organism>
<dbReference type="OrthoDB" id="9815592at2"/>
<comment type="similarity">
    <text evidence="1">Belongs to the transferase hexapeptide repeat family.</text>
</comment>
<dbReference type="PANTHER" id="PTHR23416">
    <property type="entry name" value="SIALIC ACID SYNTHASE-RELATED"/>
    <property type="match status" value="1"/>
</dbReference>